<feature type="region of interest" description="Disordered" evidence="1">
    <location>
        <begin position="150"/>
        <end position="215"/>
    </location>
</feature>
<proteinExistence type="predicted"/>
<evidence type="ECO:0000259" key="2">
    <source>
        <dbReference type="Pfam" id="PF19556"/>
    </source>
</evidence>
<sequence length="215" mass="23646">MPVTNFFAHIAAIPFEGCLNITVRKDGEQLTTSVLLQNEGCGDAAKNHIPPLILRGSAKELCEGFFDAVSAPVAETSKLLVNMEAYLKGQETAKKNAAMEKKKTEKTDKADKSDKPATPEEIKEMKYKGIMAEVDKLEAAGKFREAWLKVPKTSEFPEKSEEIRNRRSSLSAQFSPDLFGAEQPATDITNVEPKTEQDATDLIDAEGVPDERQGE</sequence>
<gene>
    <name evidence="3" type="ORF">GCM10007424_00150</name>
</gene>
<feature type="compositionally biased region" description="Acidic residues" evidence="1">
    <location>
        <begin position="198"/>
        <end position="208"/>
    </location>
</feature>
<feature type="compositionally biased region" description="Basic and acidic residues" evidence="1">
    <location>
        <begin position="155"/>
        <end position="165"/>
    </location>
</feature>
<evidence type="ECO:0000313" key="3">
    <source>
        <dbReference type="EMBL" id="GGB64264.1"/>
    </source>
</evidence>
<organism evidence="3 4">
    <name type="scientific">Flavobacterium suaedae</name>
    <dbReference type="NCBI Taxonomy" id="1767027"/>
    <lineage>
        <taxon>Bacteria</taxon>
        <taxon>Pseudomonadati</taxon>
        <taxon>Bacteroidota</taxon>
        <taxon>Flavobacteriia</taxon>
        <taxon>Flavobacteriales</taxon>
        <taxon>Flavobacteriaceae</taxon>
        <taxon>Flavobacterium</taxon>
    </lineage>
</organism>
<accession>A0ABQ1JAV0</accession>
<dbReference type="RefSeq" id="WP_188619184.1">
    <property type="nucleotide sequence ID" value="NZ_BMJE01000001.1"/>
</dbReference>
<evidence type="ECO:0000313" key="4">
    <source>
        <dbReference type="Proteomes" id="UP000615760"/>
    </source>
</evidence>
<dbReference type="EMBL" id="BMJE01000001">
    <property type="protein sequence ID" value="GGB64264.1"/>
    <property type="molecule type" value="Genomic_DNA"/>
</dbReference>
<dbReference type="InterPro" id="IPR022273">
    <property type="entry name" value="PRTRC_protein-E"/>
</dbReference>
<comment type="caution">
    <text evidence="3">The sequence shown here is derived from an EMBL/GenBank/DDBJ whole genome shotgun (WGS) entry which is preliminary data.</text>
</comment>
<dbReference type="Proteomes" id="UP000615760">
    <property type="component" value="Unassembled WGS sequence"/>
</dbReference>
<evidence type="ECO:0000256" key="1">
    <source>
        <dbReference type="SAM" id="MobiDB-lite"/>
    </source>
</evidence>
<name>A0ABQ1JAV0_9FLAO</name>
<feature type="region of interest" description="Disordered" evidence="1">
    <location>
        <begin position="92"/>
        <end position="120"/>
    </location>
</feature>
<protein>
    <recommendedName>
        <fullName evidence="2">ParB-related ThiF-related cassette protein E domain-containing protein</fullName>
    </recommendedName>
</protein>
<reference evidence="4" key="1">
    <citation type="journal article" date="2019" name="Int. J. Syst. Evol. Microbiol.">
        <title>The Global Catalogue of Microorganisms (GCM) 10K type strain sequencing project: providing services to taxonomists for standard genome sequencing and annotation.</title>
        <authorList>
            <consortium name="The Broad Institute Genomics Platform"/>
            <consortium name="The Broad Institute Genome Sequencing Center for Infectious Disease"/>
            <person name="Wu L."/>
            <person name="Ma J."/>
        </authorList>
    </citation>
    <scope>NUCLEOTIDE SEQUENCE [LARGE SCALE GENOMIC DNA]</scope>
    <source>
        <strain evidence="4">CGMCC 1.15461</strain>
    </source>
</reference>
<feature type="domain" description="ParB-related ThiF-related cassette protein E" evidence="2">
    <location>
        <begin position="4"/>
        <end position="182"/>
    </location>
</feature>
<dbReference type="Pfam" id="PF19556">
    <property type="entry name" value="PRTRC_E"/>
    <property type="match status" value="1"/>
</dbReference>
<keyword evidence="4" id="KW-1185">Reference proteome</keyword>